<sequence length="161" mass="18254">MNASRTISVSFQCMDSNFDNVNCTDVPRVKSCDNIYDIPCNLNVLGSDCNYCDVGYNCDQHIYCYDKNITQEYILNCTSKGVPFNNTYTCVECDENGLLVFILIELLPITIMVLLIIIFNIQLTNGSINGVVLYSQITGVLAPIVYYFVYFYYGPYLQIPC</sequence>
<organism evidence="2">
    <name type="scientific">Amphimedon queenslandica</name>
    <name type="common">Sponge</name>
    <dbReference type="NCBI Taxonomy" id="400682"/>
    <lineage>
        <taxon>Eukaryota</taxon>
        <taxon>Metazoa</taxon>
        <taxon>Porifera</taxon>
        <taxon>Demospongiae</taxon>
        <taxon>Heteroscleromorpha</taxon>
        <taxon>Haplosclerida</taxon>
        <taxon>Niphatidae</taxon>
        <taxon>Amphimedon</taxon>
    </lineage>
</organism>
<feature type="transmembrane region" description="Helical" evidence="1">
    <location>
        <begin position="131"/>
        <end position="153"/>
    </location>
</feature>
<name>A0A1X7VVI2_AMPQE</name>
<accession>A0A1X7VVI2</accession>
<dbReference type="AlphaFoldDB" id="A0A1X7VVI2"/>
<feature type="transmembrane region" description="Helical" evidence="1">
    <location>
        <begin position="98"/>
        <end position="119"/>
    </location>
</feature>
<evidence type="ECO:0000256" key="1">
    <source>
        <dbReference type="SAM" id="Phobius"/>
    </source>
</evidence>
<dbReference type="InParanoid" id="A0A1X7VVI2"/>
<keyword evidence="1" id="KW-0472">Membrane</keyword>
<proteinExistence type="predicted"/>
<reference evidence="2" key="1">
    <citation type="submission" date="2017-05" db="UniProtKB">
        <authorList>
            <consortium name="EnsemblMetazoa"/>
        </authorList>
    </citation>
    <scope>IDENTIFICATION</scope>
</reference>
<dbReference type="EnsemblMetazoa" id="Aqu2.1.43413_001">
    <property type="protein sequence ID" value="Aqu2.1.43413_001"/>
    <property type="gene ID" value="Aqu2.1.43413"/>
</dbReference>
<keyword evidence="1" id="KW-1133">Transmembrane helix</keyword>
<evidence type="ECO:0000313" key="2">
    <source>
        <dbReference type="EnsemblMetazoa" id="Aqu2.1.43413_001"/>
    </source>
</evidence>
<keyword evidence="1" id="KW-0812">Transmembrane</keyword>
<protein>
    <submittedName>
        <fullName evidence="2">Uncharacterized protein</fullName>
    </submittedName>
</protein>